<evidence type="ECO:0000256" key="1">
    <source>
        <dbReference type="SAM" id="Phobius"/>
    </source>
</evidence>
<gene>
    <name evidence="2" type="ORF">K504DRAFT_9049</name>
</gene>
<dbReference type="AlphaFoldDB" id="A0A6G1KPH0"/>
<sequence>MPFVLVHCSRSWCVFPLFVPRHESIDVFVFSGVSSVIVRRMVMVEGVWIAHVYFLSYTGSIAWSLSGRSLLSAIQRKRYRNFRACICRVNRVDNSGL</sequence>
<proteinExistence type="predicted"/>
<keyword evidence="1" id="KW-0472">Membrane</keyword>
<evidence type="ECO:0000313" key="2">
    <source>
        <dbReference type="EMBL" id="KAF2714739.1"/>
    </source>
</evidence>
<organism evidence="2 3">
    <name type="scientific">Pleomassaria siparia CBS 279.74</name>
    <dbReference type="NCBI Taxonomy" id="1314801"/>
    <lineage>
        <taxon>Eukaryota</taxon>
        <taxon>Fungi</taxon>
        <taxon>Dikarya</taxon>
        <taxon>Ascomycota</taxon>
        <taxon>Pezizomycotina</taxon>
        <taxon>Dothideomycetes</taxon>
        <taxon>Pleosporomycetidae</taxon>
        <taxon>Pleosporales</taxon>
        <taxon>Pleomassariaceae</taxon>
        <taxon>Pleomassaria</taxon>
    </lineage>
</organism>
<protein>
    <submittedName>
        <fullName evidence="2">Uncharacterized protein</fullName>
    </submittedName>
</protein>
<evidence type="ECO:0000313" key="3">
    <source>
        <dbReference type="Proteomes" id="UP000799428"/>
    </source>
</evidence>
<feature type="transmembrane region" description="Helical" evidence="1">
    <location>
        <begin position="48"/>
        <end position="71"/>
    </location>
</feature>
<dbReference type="EMBL" id="MU005764">
    <property type="protein sequence ID" value="KAF2714739.1"/>
    <property type="molecule type" value="Genomic_DNA"/>
</dbReference>
<reference evidence="2" key="1">
    <citation type="journal article" date="2020" name="Stud. Mycol.">
        <title>101 Dothideomycetes genomes: a test case for predicting lifestyles and emergence of pathogens.</title>
        <authorList>
            <person name="Haridas S."/>
            <person name="Albert R."/>
            <person name="Binder M."/>
            <person name="Bloem J."/>
            <person name="Labutti K."/>
            <person name="Salamov A."/>
            <person name="Andreopoulos B."/>
            <person name="Baker S."/>
            <person name="Barry K."/>
            <person name="Bills G."/>
            <person name="Bluhm B."/>
            <person name="Cannon C."/>
            <person name="Castanera R."/>
            <person name="Culley D."/>
            <person name="Daum C."/>
            <person name="Ezra D."/>
            <person name="Gonzalez J."/>
            <person name="Henrissat B."/>
            <person name="Kuo A."/>
            <person name="Liang C."/>
            <person name="Lipzen A."/>
            <person name="Lutzoni F."/>
            <person name="Magnuson J."/>
            <person name="Mondo S."/>
            <person name="Nolan M."/>
            <person name="Ohm R."/>
            <person name="Pangilinan J."/>
            <person name="Park H.-J."/>
            <person name="Ramirez L."/>
            <person name="Alfaro M."/>
            <person name="Sun H."/>
            <person name="Tritt A."/>
            <person name="Yoshinaga Y."/>
            <person name="Zwiers L.-H."/>
            <person name="Turgeon B."/>
            <person name="Goodwin S."/>
            <person name="Spatafora J."/>
            <person name="Crous P."/>
            <person name="Grigoriev I."/>
        </authorList>
    </citation>
    <scope>NUCLEOTIDE SEQUENCE</scope>
    <source>
        <strain evidence="2">CBS 279.74</strain>
    </source>
</reference>
<keyword evidence="3" id="KW-1185">Reference proteome</keyword>
<keyword evidence="1" id="KW-0812">Transmembrane</keyword>
<name>A0A6G1KPH0_9PLEO</name>
<keyword evidence="1" id="KW-1133">Transmembrane helix</keyword>
<accession>A0A6G1KPH0</accession>
<dbReference type="Proteomes" id="UP000799428">
    <property type="component" value="Unassembled WGS sequence"/>
</dbReference>